<evidence type="ECO:0000256" key="1">
    <source>
        <dbReference type="SAM" id="MobiDB-lite"/>
    </source>
</evidence>
<sequence>MRLTARPDSPEVLRVSEASPSPASASSTISFFAEHCSPKSSTFVALVTTAYENEEIKTLKRHRRRKDDTCPPLPSIATASHALRVLDFVRNGKKNQKLSQKFISEVSGCRPYMCATSCRFSNCLEQFKKAYAKTTSLVESRIHDLPAWKKCEVVELACPLCRGQVKGWTVVEPARKYLNKKRRSCMQDDCSFIGSYKELRKHMRSEHPRAKPHVVDPVLEQKWRNLEYQSERADVISTIRSSMPRSVILGDYVIDMDDSDSDTDFDDDSDSGTDFDDYNDDFYANGIFGRRNGRSIFTALMREAVRHRRFRRSRVGNVREGSNGHLATIVDRASHDAALSYRLSEHDDEGSAVGITRSERQHRRSLGRSSVHGTRLL</sequence>
<evidence type="ECO:0000313" key="2">
    <source>
        <dbReference type="EMBL" id="KAJ8479451.1"/>
    </source>
</evidence>
<dbReference type="InterPro" id="IPR012866">
    <property type="entry name" value="DUF1644"/>
</dbReference>
<gene>
    <name evidence="2" type="ORF">OPV22_023178</name>
</gene>
<feature type="compositionally biased region" description="Polar residues" evidence="1">
    <location>
        <begin position="367"/>
        <end position="377"/>
    </location>
</feature>
<protein>
    <recommendedName>
        <fullName evidence="4">C2H2-type domain-containing protein</fullName>
    </recommendedName>
</protein>
<dbReference type="PANTHER" id="PTHR31197:SF12">
    <property type="entry name" value="OS02G0770600 PROTEIN"/>
    <property type="match status" value="1"/>
</dbReference>
<feature type="region of interest" description="Disordered" evidence="1">
    <location>
        <begin position="1"/>
        <end position="23"/>
    </location>
</feature>
<accession>A0AAV8PCI4</accession>
<feature type="region of interest" description="Disordered" evidence="1">
    <location>
        <begin position="349"/>
        <end position="377"/>
    </location>
</feature>
<reference evidence="2 3" key="1">
    <citation type="submission" date="2022-12" db="EMBL/GenBank/DDBJ databases">
        <title>Chromosome-scale assembly of the Ensete ventricosum genome.</title>
        <authorList>
            <person name="Dussert Y."/>
            <person name="Stocks J."/>
            <person name="Wendawek A."/>
            <person name="Woldeyes F."/>
            <person name="Nichols R.A."/>
            <person name="Borrell J.S."/>
        </authorList>
    </citation>
    <scope>NUCLEOTIDE SEQUENCE [LARGE SCALE GENOMIC DNA]</scope>
    <source>
        <strain evidence="3">cv. Maze</strain>
        <tissue evidence="2">Seeds</tissue>
    </source>
</reference>
<evidence type="ECO:0000313" key="3">
    <source>
        <dbReference type="Proteomes" id="UP001222027"/>
    </source>
</evidence>
<organism evidence="2 3">
    <name type="scientific">Ensete ventricosum</name>
    <name type="common">Abyssinian banana</name>
    <name type="synonym">Musa ensete</name>
    <dbReference type="NCBI Taxonomy" id="4639"/>
    <lineage>
        <taxon>Eukaryota</taxon>
        <taxon>Viridiplantae</taxon>
        <taxon>Streptophyta</taxon>
        <taxon>Embryophyta</taxon>
        <taxon>Tracheophyta</taxon>
        <taxon>Spermatophyta</taxon>
        <taxon>Magnoliopsida</taxon>
        <taxon>Liliopsida</taxon>
        <taxon>Zingiberales</taxon>
        <taxon>Musaceae</taxon>
        <taxon>Ensete</taxon>
    </lineage>
</organism>
<keyword evidence="3" id="KW-1185">Reference proteome</keyword>
<comment type="caution">
    <text evidence="2">The sequence shown here is derived from an EMBL/GenBank/DDBJ whole genome shotgun (WGS) entry which is preliminary data.</text>
</comment>
<evidence type="ECO:0008006" key="4">
    <source>
        <dbReference type="Google" id="ProtNLM"/>
    </source>
</evidence>
<name>A0AAV8PCI4_ENSVE</name>
<dbReference type="EMBL" id="JAQQAF010000006">
    <property type="protein sequence ID" value="KAJ8479451.1"/>
    <property type="molecule type" value="Genomic_DNA"/>
</dbReference>
<dbReference type="AlphaFoldDB" id="A0AAV8PCI4"/>
<proteinExistence type="predicted"/>
<dbReference type="Proteomes" id="UP001222027">
    <property type="component" value="Unassembled WGS sequence"/>
</dbReference>
<dbReference type="PANTHER" id="PTHR31197">
    <property type="entry name" value="OS01G0612600 PROTEIN"/>
    <property type="match status" value="1"/>
</dbReference>
<dbReference type="Pfam" id="PF07800">
    <property type="entry name" value="DUF1644"/>
    <property type="match status" value="1"/>
</dbReference>